<evidence type="ECO:0000256" key="4">
    <source>
        <dbReference type="ARBA" id="ARBA00022777"/>
    </source>
</evidence>
<feature type="domain" description="Protein kinase" evidence="8">
    <location>
        <begin position="130"/>
        <end position="393"/>
    </location>
</feature>
<feature type="compositionally biased region" description="Pro residues" evidence="7">
    <location>
        <begin position="545"/>
        <end position="571"/>
    </location>
</feature>
<sequence>MGNVCARPSVLNSPRATADNYIVVHEAGGTAPVSYRFGAQASKPPPACPPNVTPSPAQPVQHTPSTTANTGSSSRDKAQNSVQPQASEVQQPARQPAPQPCEIASQVAPDVDSMLASSNVTMMPTAPFSWQKGRQIGQGAFGTVYMGLVHATGQEIAVKQVSLPRDAASNGKVSDHIRLLEGEVAVLRKLRHENIVRYLGTERTGEHLNIFLEYVAGGPISNKLAQFGPLREETIRVYTKQILRGLEYLHKMKVMHRDIKGANILVDTNGIVKLADFGASKQIEELATIGGGARSIRGTANWMAPEVIKQSGHGRTADIWSLGCVVIEMATGRAPWSNFRDPYAVMFHVASTKELPTMPDWLSPHAKDFLTLCFNRVPHERPNATRLLQHPWMQGVPVPRATAAPPAMLPIPPALPLPPATQAPDSQQQQQPLAAAAPPQPPAPAPLQPPQQQQLPPPPGLRSPPSPIKEECDSRFGSPAAAGATTVGCSTPTTARTALLNAAGQPPRPAVPMLPLKEMKMGILSAQPMSQTASSSAPGSQRTAPMPPTLPPIAPPKSPAPAPPPPPPPPQQQQQQPEASYPQNQQYDTMVDTDAVRMQLQYLQQQAQQLDNAHDSICMGVGMTISIGDPSANACRASTMTLSGFNPVEEPSWMPHQFHNHQAFFQHLAAVSERSVPGSPAGSSHGCNSAERPDMAASTSQPDTCKAAAAPLSGELQPATGTPRSGTGSQRLTGRGGKMMGVPSRPALAGVFAAAYEPEDGEFPPPEVDQPSTAGSVVASPNTVRVAAPQQGTRPRVSQSRRALEEAGILGGGTLDPARAKQYRDELVAELEAERMRAAAAAYPRESIAQTAMAAVGGRPSVADL</sequence>
<dbReference type="PROSITE" id="PS00108">
    <property type="entry name" value="PROTEIN_KINASE_ST"/>
    <property type="match status" value="1"/>
</dbReference>
<evidence type="ECO:0000313" key="10">
    <source>
        <dbReference type="Proteomes" id="UP001054857"/>
    </source>
</evidence>
<evidence type="ECO:0000259" key="8">
    <source>
        <dbReference type="PROSITE" id="PS50011"/>
    </source>
</evidence>
<dbReference type="GO" id="GO:0004674">
    <property type="term" value="F:protein serine/threonine kinase activity"/>
    <property type="evidence" value="ECO:0007669"/>
    <property type="project" value="UniProtKB-KW"/>
</dbReference>
<dbReference type="InterPro" id="IPR000719">
    <property type="entry name" value="Prot_kinase_dom"/>
</dbReference>
<dbReference type="GO" id="GO:0005524">
    <property type="term" value="F:ATP binding"/>
    <property type="evidence" value="ECO:0007669"/>
    <property type="project" value="UniProtKB-UniRule"/>
</dbReference>
<keyword evidence="10" id="KW-1185">Reference proteome</keyword>
<dbReference type="Gene3D" id="1.10.510.10">
    <property type="entry name" value="Transferase(Phosphotransferase) domain 1"/>
    <property type="match status" value="1"/>
</dbReference>
<feature type="compositionally biased region" description="Polar residues" evidence="7">
    <location>
        <begin position="58"/>
        <end position="89"/>
    </location>
</feature>
<keyword evidence="2" id="KW-0808">Transferase</keyword>
<keyword evidence="1" id="KW-0723">Serine/threonine-protein kinase</keyword>
<comment type="caution">
    <text evidence="9">The sequence shown here is derived from an EMBL/GenBank/DDBJ whole genome shotgun (WGS) entry which is preliminary data.</text>
</comment>
<feature type="region of interest" description="Disordered" evidence="7">
    <location>
        <begin position="404"/>
        <end position="489"/>
    </location>
</feature>
<dbReference type="PANTHER" id="PTHR11584:SF369">
    <property type="entry name" value="MITOGEN-ACTIVATED PROTEIN KINASE KINASE KINASE 19-RELATED"/>
    <property type="match status" value="1"/>
</dbReference>
<proteinExistence type="predicted"/>
<feature type="region of interest" description="Disordered" evidence="7">
    <location>
        <begin position="527"/>
        <end position="583"/>
    </location>
</feature>
<keyword evidence="5 6" id="KW-0067">ATP-binding</keyword>
<dbReference type="AlphaFoldDB" id="A0AAD3E2S0"/>
<feature type="compositionally biased region" description="Polar residues" evidence="7">
    <location>
        <begin position="527"/>
        <end position="543"/>
    </location>
</feature>
<feature type="binding site" evidence="6">
    <location>
        <position position="159"/>
    </location>
    <ligand>
        <name>ATP</name>
        <dbReference type="ChEBI" id="CHEBI:30616"/>
    </ligand>
</feature>
<keyword evidence="3 6" id="KW-0547">Nucleotide-binding</keyword>
<evidence type="ECO:0000256" key="7">
    <source>
        <dbReference type="SAM" id="MobiDB-lite"/>
    </source>
</evidence>
<dbReference type="PROSITE" id="PS00107">
    <property type="entry name" value="PROTEIN_KINASE_ATP"/>
    <property type="match status" value="1"/>
</dbReference>
<feature type="compositionally biased region" description="Polar residues" evidence="7">
    <location>
        <begin position="719"/>
        <end position="732"/>
    </location>
</feature>
<dbReference type="Proteomes" id="UP001054857">
    <property type="component" value="Unassembled WGS sequence"/>
</dbReference>
<evidence type="ECO:0000256" key="2">
    <source>
        <dbReference type="ARBA" id="ARBA00022679"/>
    </source>
</evidence>
<feature type="compositionally biased region" description="Pro residues" evidence="7">
    <location>
        <begin position="407"/>
        <end position="421"/>
    </location>
</feature>
<feature type="compositionally biased region" description="Pro residues" evidence="7">
    <location>
        <begin position="438"/>
        <end position="467"/>
    </location>
</feature>
<name>A0AAD3E2S0_9CHLO</name>
<feature type="region of interest" description="Disordered" evidence="7">
    <location>
        <begin position="36"/>
        <end position="100"/>
    </location>
</feature>
<organism evidence="9 10">
    <name type="scientific">Astrephomene gubernaculifera</name>
    <dbReference type="NCBI Taxonomy" id="47775"/>
    <lineage>
        <taxon>Eukaryota</taxon>
        <taxon>Viridiplantae</taxon>
        <taxon>Chlorophyta</taxon>
        <taxon>core chlorophytes</taxon>
        <taxon>Chlorophyceae</taxon>
        <taxon>CS clade</taxon>
        <taxon>Chlamydomonadales</taxon>
        <taxon>Astrephomenaceae</taxon>
        <taxon>Astrephomene</taxon>
    </lineage>
</organism>
<evidence type="ECO:0000313" key="9">
    <source>
        <dbReference type="EMBL" id="GFR52645.1"/>
    </source>
</evidence>
<dbReference type="CDD" id="cd06606">
    <property type="entry name" value="STKc_MAPKKK"/>
    <property type="match status" value="1"/>
</dbReference>
<dbReference type="PANTHER" id="PTHR11584">
    <property type="entry name" value="SERINE/THREONINE PROTEIN KINASE"/>
    <property type="match status" value="1"/>
</dbReference>
<dbReference type="SMART" id="SM00220">
    <property type="entry name" value="S_TKc"/>
    <property type="match status" value="1"/>
</dbReference>
<evidence type="ECO:0000256" key="3">
    <source>
        <dbReference type="ARBA" id="ARBA00022741"/>
    </source>
</evidence>
<feature type="region of interest" description="Disordered" evidence="7">
    <location>
        <begin position="674"/>
        <end position="741"/>
    </location>
</feature>
<protein>
    <recommendedName>
        <fullName evidence="8">Protein kinase domain-containing protein</fullName>
    </recommendedName>
</protein>
<dbReference type="InterPro" id="IPR017441">
    <property type="entry name" value="Protein_kinase_ATP_BS"/>
</dbReference>
<evidence type="ECO:0000256" key="5">
    <source>
        <dbReference type="ARBA" id="ARBA00022840"/>
    </source>
</evidence>
<dbReference type="InterPro" id="IPR008271">
    <property type="entry name" value="Ser/Thr_kinase_AS"/>
</dbReference>
<evidence type="ECO:0000256" key="6">
    <source>
        <dbReference type="PROSITE-ProRule" id="PRU10141"/>
    </source>
</evidence>
<accession>A0AAD3E2S0</accession>
<dbReference type="InterPro" id="IPR011009">
    <property type="entry name" value="Kinase-like_dom_sf"/>
</dbReference>
<gene>
    <name evidence="9" type="ORF">Agub_g15237</name>
</gene>
<dbReference type="PROSITE" id="PS50011">
    <property type="entry name" value="PROTEIN_KINASE_DOM"/>
    <property type="match status" value="1"/>
</dbReference>
<feature type="compositionally biased region" description="Low complexity" evidence="7">
    <location>
        <begin position="422"/>
        <end position="437"/>
    </location>
</feature>
<dbReference type="EMBL" id="BMAR01000068">
    <property type="protein sequence ID" value="GFR52645.1"/>
    <property type="molecule type" value="Genomic_DNA"/>
</dbReference>
<evidence type="ECO:0000256" key="1">
    <source>
        <dbReference type="ARBA" id="ARBA00022527"/>
    </source>
</evidence>
<feature type="compositionally biased region" description="Low complexity" evidence="7">
    <location>
        <begin position="572"/>
        <end position="583"/>
    </location>
</feature>
<reference evidence="9 10" key="1">
    <citation type="journal article" date="2021" name="Sci. Rep.">
        <title>Genome sequencing of the multicellular alga Astrephomene provides insights into convergent evolution of germ-soma differentiation.</title>
        <authorList>
            <person name="Yamashita S."/>
            <person name="Yamamoto K."/>
            <person name="Matsuzaki R."/>
            <person name="Suzuki S."/>
            <person name="Yamaguchi H."/>
            <person name="Hirooka S."/>
            <person name="Minakuchi Y."/>
            <person name="Miyagishima S."/>
            <person name="Kawachi M."/>
            <person name="Toyoda A."/>
            <person name="Nozaki H."/>
        </authorList>
    </citation>
    <scope>NUCLEOTIDE SEQUENCE [LARGE SCALE GENOMIC DNA]</scope>
    <source>
        <strain evidence="9 10">NIES-4017</strain>
    </source>
</reference>
<keyword evidence="4" id="KW-0418">Kinase</keyword>
<dbReference type="SUPFAM" id="SSF56112">
    <property type="entry name" value="Protein kinase-like (PK-like)"/>
    <property type="match status" value="1"/>
</dbReference>
<feature type="compositionally biased region" description="Pro residues" evidence="7">
    <location>
        <begin position="43"/>
        <end position="57"/>
    </location>
</feature>
<dbReference type="Pfam" id="PF00069">
    <property type="entry name" value="Pkinase"/>
    <property type="match status" value="1"/>
</dbReference>